<feature type="signal peptide" evidence="2">
    <location>
        <begin position="1"/>
        <end position="28"/>
    </location>
</feature>
<sequence length="85" mass="9873">MQRCGVQFYKRLMNLCCLLLSTVHPSIHPPTATVQGLLVTDCSDKSEDDLNKHHKKEAKEDKQRTEERKGQVLGRKRRKSQKKIK</sequence>
<dbReference type="AlphaFoldDB" id="A0AAE1JX55"/>
<keyword evidence="2" id="KW-0732">Signal</keyword>
<feature type="region of interest" description="Disordered" evidence="1">
    <location>
        <begin position="45"/>
        <end position="85"/>
    </location>
</feature>
<dbReference type="EMBL" id="JAWQEG010004751">
    <property type="protein sequence ID" value="KAK3860376.1"/>
    <property type="molecule type" value="Genomic_DNA"/>
</dbReference>
<gene>
    <name evidence="3" type="ORF">Pcinc_033568</name>
</gene>
<accession>A0AAE1JX55</accession>
<comment type="caution">
    <text evidence="3">The sequence shown here is derived from an EMBL/GenBank/DDBJ whole genome shotgun (WGS) entry which is preliminary data.</text>
</comment>
<evidence type="ECO:0000313" key="4">
    <source>
        <dbReference type="Proteomes" id="UP001286313"/>
    </source>
</evidence>
<evidence type="ECO:0000256" key="2">
    <source>
        <dbReference type="SAM" id="SignalP"/>
    </source>
</evidence>
<evidence type="ECO:0000256" key="1">
    <source>
        <dbReference type="SAM" id="MobiDB-lite"/>
    </source>
</evidence>
<name>A0AAE1JX55_PETCI</name>
<organism evidence="3 4">
    <name type="scientific">Petrolisthes cinctipes</name>
    <name type="common">Flat porcelain crab</name>
    <dbReference type="NCBI Taxonomy" id="88211"/>
    <lineage>
        <taxon>Eukaryota</taxon>
        <taxon>Metazoa</taxon>
        <taxon>Ecdysozoa</taxon>
        <taxon>Arthropoda</taxon>
        <taxon>Crustacea</taxon>
        <taxon>Multicrustacea</taxon>
        <taxon>Malacostraca</taxon>
        <taxon>Eumalacostraca</taxon>
        <taxon>Eucarida</taxon>
        <taxon>Decapoda</taxon>
        <taxon>Pleocyemata</taxon>
        <taxon>Anomura</taxon>
        <taxon>Galatheoidea</taxon>
        <taxon>Porcellanidae</taxon>
        <taxon>Petrolisthes</taxon>
    </lineage>
</organism>
<evidence type="ECO:0008006" key="5">
    <source>
        <dbReference type="Google" id="ProtNLM"/>
    </source>
</evidence>
<feature type="compositionally biased region" description="Basic residues" evidence="1">
    <location>
        <begin position="74"/>
        <end position="85"/>
    </location>
</feature>
<proteinExistence type="predicted"/>
<protein>
    <recommendedName>
        <fullName evidence="5">Secreted protein</fullName>
    </recommendedName>
</protein>
<keyword evidence="4" id="KW-1185">Reference proteome</keyword>
<dbReference type="Proteomes" id="UP001286313">
    <property type="component" value="Unassembled WGS sequence"/>
</dbReference>
<reference evidence="3" key="1">
    <citation type="submission" date="2023-10" db="EMBL/GenBank/DDBJ databases">
        <title>Genome assemblies of two species of porcelain crab, Petrolisthes cinctipes and Petrolisthes manimaculis (Anomura: Porcellanidae).</title>
        <authorList>
            <person name="Angst P."/>
        </authorList>
    </citation>
    <scope>NUCLEOTIDE SEQUENCE</scope>
    <source>
        <strain evidence="3">PB745_01</strain>
        <tissue evidence="3">Gill</tissue>
    </source>
</reference>
<feature type="compositionally biased region" description="Basic and acidic residues" evidence="1">
    <location>
        <begin position="45"/>
        <end position="70"/>
    </location>
</feature>
<evidence type="ECO:0000313" key="3">
    <source>
        <dbReference type="EMBL" id="KAK3860376.1"/>
    </source>
</evidence>
<feature type="chain" id="PRO_5042064250" description="Secreted protein" evidence="2">
    <location>
        <begin position="29"/>
        <end position="85"/>
    </location>
</feature>